<dbReference type="GeneID" id="77256200"/>
<proteinExistence type="predicted"/>
<dbReference type="SUPFAM" id="SSF47090">
    <property type="entry name" value="PGBD-like"/>
    <property type="match status" value="1"/>
</dbReference>
<evidence type="ECO:0000313" key="4">
    <source>
        <dbReference type="EMBL" id="ARM84328.1"/>
    </source>
</evidence>
<sequence length="306" mass="32088">MSHSRFTRMPGFLAALTVSFCAVAQADPADTIFAAENALYGAGYDIGKADGWMDDTLRSAIRKYQSGREGLQATGDLDPQTLSALGIAVKDGDAVTGNSARSREGAMADAGISKQRFGSPSAKQPIAATPEPEVKPEPVPVSTEAPTLEEESAPAPETIVATNDKPVIQPETELAQDSKPKPQIAEEPETEPVAVAAVEEPSAMEKPQTIDEPSIVEETSTVEELSTVDAEPSVALNVPSEATEETSTDVGYQLPEEPTASGNPEISESSQATSSTSDNTSESTTVAKSSGGFFSSLFDFLFGWLI</sequence>
<evidence type="ECO:0000259" key="3">
    <source>
        <dbReference type="Pfam" id="PF01471"/>
    </source>
</evidence>
<feature type="signal peptide" evidence="2">
    <location>
        <begin position="1"/>
        <end position="24"/>
    </location>
</feature>
<evidence type="ECO:0000256" key="1">
    <source>
        <dbReference type="SAM" id="MobiDB-lite"/>
    </source>
</evidence>
<protein>
    <submittedName>
        <fullName evidence="4">Putative peptidoglycan binding domain protein</fullName>
    </submittedName>
</protein>
<reference evidence="4 5" key="1">
    <citation type="submission" date="2017-04" db="EMBL/GenBank/DDBJ databases">
        <title>Genome Sequence of Marinobacter salarius strain SMR5 Isolated from a culture of the Diatom Skeletonema marinoi.</title>
        <authorList>
            <person name="Topel M."/>
            <person name="Pinder M.I.M."/>
            <person name="Johansson O.N."/>
            <person name="Kourtchenko O."/>
            <person name="Godhe A."/>
            <person name="Clarke A.K."/>
        </authorList>
    </citation>
    <scope>NUCLEOTIDE SEQUENCE [LARGE SCALE GENOMIC DNA]</scope>
    <source>
        <strain evidence="4 5">SMR5</strain>
    </source>
</reference>
<feature type="region of interest" description="Disordered" evidence="1">
    <location>
        <begin position="94"/>
        <end position="290"/>
    </location>
</feature>
<feature type="compositionally biased region" description="Low complexity" evidence="1">
    <location>
        <begin position="191"/>
        <end position="205"/>
    </location>
</feature>
<feature type="chain" id="PRO_5012484339" evidence="2">
    <location>
        <begin position="25"/>
        <end position="306"/>
    </location>
</feature>
<feature type="compositionally biased region" description="Low complexity" evidence="1">
    <location>
        <begin position="267"/>
        <end position="290"/>
    </location>
</feature>
<feature type="compositionally biased region" description="Low complexity" evidence="1">
    <location>
        <begin position="212"/>
        <end position="228"/>
    </location>
</feature>
<dbReference type="InterPro" id="IPR002477">
    <property type="entry name" value="Peptidoglycan-bd-like"/>
</dbReference>
<organism evidence="4 5">
    <name type="scientific">Marinobacter salarius</name>
    <dbReference type="NCBI Taxonomy" id="1420917"/>
    <lineage>
        <taxon>Bacteria</taxon>
        <taxon>Pseudomonadati</taxon>
        <taxon>Pseudomonadota</taxon>
        <taxon>Gammaproteobacteria</taxon>
        <taxon>Pseudomonadales</taxon>
        <taxon>Marinobacteraceae</taxon>
        <taxon>Marinobacter</taxon>
    </lineage>
</organism>
<dbReference type="Proteomes" id="UP000193100">
    <property type="component" value="Chromosome"/>
</dbReference>
<keyword evidence="2" id="KW-0732">Signal</keyword>
<dbReference type="InterPro" id="IPR036365">
    <property type="entry name" value="PGBD-like_sf"/>
</dbReference>
<dbReference type="RefSeq" id="WP_085680737.1">
    <property type="nucleotide sequence ID" value="NZ_CP020931.1"/>
</dbReference>
<accession>A0A1W6KA71</accession>
<dbReference type="STRING" id="1420917.AU15_15730"/>
<feature type="domain" description="Peptidoglycan binding-like" evidence="3">
    <location>
        <begin position="34"/>
        <end position="85"/>
    </location>
</feature>
<dbReference type="Pfam" id="PF01471">
    <property type="entry name" value="PG_binding_1"/>
    <property type="match status" value="1"/>
</dbReference>
<dbReference type="Gene3D" id="1.10.101.10">
    <property type="entry name" value="PGBD-like superfamily/PGBD"/>
    <property type="match status" value="1"/>
</dbReference>
<name>A0A1W6KA71_9GAMM</name>
<dbReference type="AlphaFoldDB" id="A0A1W6KA71"/>
<dbReference type="EMBL" id="CP020931">
    <property type="protein sequence ID" value="ARM84328.1"/>
    <property type="molecule type" value="Genomic_DNA"/>
</dbReference>
<dbReference type="InterPro" id="IPR036366">
    <property type="entry name" value="PGBDSf"/>
</dbReference>
<evidence type="ECO:0000256" key="2">
    <source>
        <dbReference type="SAM" id="SignalP"/>
    </source>
</evidence>
<evidence type="ECO:0000313" key="5">
    <source>
        <dbReference type="Proteomes" id="UP000193100"/>
    </source>
</evidence>
<gene>
    <name evidence="4" type="ORF">MARSALSMR5_02255</name>
</gene>